<protein>
    <recommendedName>
        <fullName evidence="3">Lipoprotein</fullName>
    </recommendedName>
</protein>
<reference evidence="1" key="1">
    <citation type="submission" date="2021-10" db="EMBL/GenBank/DDBJ databases">
        <authorList>
            <person name="Lavering E.D."/>
            <person name="James R."/>
            <person name="Fairholm J.D."/>
            <person name="Ogilvie B.H."/>
            <person name="Thurgood T.L."/>
            <person name="Robison R.A."/>
            <person name="Grose J.H."/>
        </authorList>
    </citation>
    <scope>NUCLEOTIDE SEQUENCE</scope>
</reference>
<dbReference type="Proteomes" id="UP000827544">
    <property type="component" value="Segment"/>
</dbReference>
<organism evidence="1 2">
    <name type="scientific">Bacillus phage vB_BanS_Nate</name>
    <dbReference type="NCBI Taxonomy" id="2894788"/>
    <lineage>
        <taxon>Viruses</taxon>
        <taxon>Duplodnaviria</taxon>
        <taxon>Heunggongvirae</taxon>
        <taxon>Uroviricota</taxon>
        <taxon>Caudoviricetes</taxon>
        <taxon>Joanripponvirinae</taxon>
        <taxon>Natevirus</taxon>
        <taxon>Natevirus nate</taxon>
    </lineage>
</organism>
<accession>A0AAE8YY28</accession>
<dbReference type="EMBL" id="OK499992">
    <property type="protein sequence ID" value="UGO50952.1"/>
    <property type="molecule type" value="Genomic_DNA"/>
</dbReference>
<proteinExistence type="predicted"/>
<evidence type="ECO:0008006" key="3">
    <source>
        <dbReference type="Google" id="ProtNLM"/>
    </source>
</evidence>
<sequence>MNYKNEKGMIIMKRGITSLVLGGMIITGMMGCSNSAKPVQQVSEMEVVEKSQEELKVEYLEVVKEQNGRAEVAMKKIKSLFDKATLHPELFKDEGFKSDLENEYDVIEDVYFILKLYRETDIPTELYYNHLDLVKGYEYCYNGNNLTWDGINELNTQKMKAGAEKLSIGAQYVRDSGLDVNKK</sequence>
<keyword evidence="2" id="KW-1185">Reference proteome</keyword>
<name>A0AAE8YY28_9CAUD</name>
<gene>
    <name evidence="1" type="ORF">NATE_99</name>
</gene>
<evidence type="ECO:0000313" key="1">
    <source>
        <dbReference type="EMBL" id="UGO50952.1"/>
    </source>
</evidence>
<evidence type="ECO:0000313" key="2">
    <source>
        <dbReference type="Proteomes" id="UP000827544"/>
    </source>
</evidence>